<feature type="compositionally biased region" description="Polar residues" evidence="14">
    <location>
        <begin position="45"/>
        <end position="60"/>
    </location>
</feature>
<keyword evidence="5 13" id="KW-0698">rRNA processing</keyword>
<dbReference type="PANTHER" id="PTHR12787">
    <property type="entry name" value="RIBOSOMAL RNA-PROCESSING PROTEIN 8"/>
    <property type="match status" value="1"/>
</dbReference>
<keyword evidence="7 13" id="KW-0808">Transferase</keyword>
<evidence type="ECO:0000256" key="4">
    <source>
        <dbReference type="ARBA" id="ARBA00022491"/>
    </source>
</evidence>
<dbReference type="Gene3D" id="1.10.10.2150">
    <property type="entry name" value="Ribosomal RNA-processing protein 8, N-terminal domain"/>
    <property type="match status" value="1"/>
</dbReference>
<reference evidence="15 16" key="1">
    <citation type="submission" date="2022-05" db="EMBL/GenBank/DDBJ databases">
        <authorList>
            <consortium name="Genoscope - CEA"/>
            <person name="William W."/>
        </authorList>
    </citation>
    <scope>NUCLEOTIDE SEQUENCE [LARGE SCALE GENOMIC DNA]</scope>
</reference>
<evidence type="ECO:0000256" key="11">
    <source>
        <dbReference type="ARBA" id="ARBA00023163"/>
    </source>
</evidence>
<dbReference type="InterPro" id="IPR007823">
    <property type="entry name" value="RRP8"/>
</dbReference>
<dbReference type="InterPro" id="IPR042036">
    <property type="entry name" value="RRP8_N"/>
</dbReference>
<evidence type="ECO:0000313" key="16">
    <source>
        <dbReference type="Proteomes" id="UP001159428"/>
    </source>
</evidence>
<feature type="compositionally biased region" description="Basic residues" evidence="14">
    <location>
        <begin position="83"/>
        <end position="94"/>
    </location>
</feature>
<keyword evidence="4" id="KW-0678">Repressor</keyword>
<dbReference type="EMBL" id="CALNXJ010000021">
    <property type="protein sequence ID" value="CAH3126052.1"/>
    <property type="molecule type" value="Genomic_DNA"/>
</dbReference>
<feature type="compositionally biased region" description="Polar residues" evidence="14">
    <location>
        <begin position="290"/>
        <end position="306"/>
    </location>
</feature>
<dbReference type="GO" id="GO:0006364">
    <property type="term" value="P:rRNA processing"/>
    <property type="evidence" value="ECO:0007669"/>
    <property type="project" value="UniProtKB-UniRule"/>
</dbReference>
<evidence type="ECO:0000256" key="9">
    <source>
        <dbReference type="ARBA" id="ARBA00022853"/>
    </source>
</evidence>
<dbReference type="GO" id="GO:0032259">
    <property type="term" value="P:methylation"/>
    <property type="evidence" value="ECO:0007669"/>
    <property type="project" value="UniProtKB-KW"/>
</dbReference>
<evidence type="ECO:0000313" key="15">
    <source>
        <dbReference type="EMBL" id="CAH3126052.1"/>
    </source>
</evidence>
<evidence type="ECO:0000256" key="7">
    <source>
        <dbReference type="ARBA" id="ARBA00022679"/>
    </source>
</evidence>
<evidence type="ECO:0000256" key="6">
    <source>
        <dbReference type="ARBA" id="ARBA00022603"/>
    </source>
</evidence>
<dbReference type="GO" id="GO:0000183">
    <property type="term" value="P:rDNA heterochromatin formation"/>
    <property type="evidence" value="ECO:0007669"/>
    <property type="project" value="TreeGrafter"/>
</dbReference>
<comment type="function">
    <text evidence="13">Probable methyltransferase required to silence rDNA.</text>
</comment>
<dbReference type="GO" id="GO:0046015">
    <property type="term" value="P:regulation of transcription by glucose"/>
    <property type="evidence" value="ECO:0007669"/>
    <property type="project" value="TreeGrafter"/>
</dbReference>
<dbReference type="GO" id="GO:0005677">
    <property type="term" value="C:chromatin silencing complex"/>
    <property type="evidence" value="ECO:0007669"/>
    <property type="project" value="TreeGrafter"/>
</dbReference>
<keyword evidence="10" id="KW-0805">Transcription regulation</keyword>
<keyword evidence="11" id="KW-0804">Transcription</keyword>
<accession>A0AAU9WV13</accession>
<protein>
    <recommendedName>
        <fullName evidence="3 13">Ribosomal RNA-processing protein 8</fullName>
        <ecNumber evidence="13">2.1.1.-</ecNumber>
    </recommendedName>
</protein>
<name>A0AAU9WV13_9CNID</name>
<feature type="compositionally biased region" description="Polar residues" evidence="14">
    <location>
        <begin position="240"/>
        <end position="257"/>
    </location>
</feature>
<keyword evidence="6 13" id="KW-0489">Methyltransferase</keyword>
<dbReference type="GO" id="GO:0042149">
    <property type="term" value="P:cellular response to glucose starvation"/>
    <property type="evidence" value="ECO:0007669"/>
    <property type="project" value="TreeGrafter"/>
</dbReference>
<dbReference type="GO" id="GO:0005730">
    <property type="term" value="C:nucleolus"/>
    <property type="evidence" value="ECO:0007669"/>
    <property type="project" value="UniProtKB-SubCell"/>
</dbReference>
<comment type="similarity">
    <text evidence="2 13">Belongs to the methyltransferase superfamily. RRP8 family.</text>
</comment>
<dbReference type="FunFam" id="3.40.50.150:FF:000068">
    <property type="entry name" value="Ribosomal RNA-processing protein 8"/>
    <property type="match status" value="1"/>
</dbReference>
<evidence type="ECO:0000256" key="8">
    <source>
        <dbReference type="ARBA" id="ARBA00022691"/>
    </source>
</evidence>
<comment type="caution">
    <text evidence="15">The sequence shown here is derived from an EMBL/GenBank/DDBJ whole genome shotgun (WGS) entry which is preliminary data.</text>
</comment>
<proteinExistence type="inferred from homology"/>
<dbReference type="PANTHER" id="PTHR12787:SF0">
    <property type="entry name" value="RIBOSOMAL RNA-PROCESSING PROTEIN 8"/>
    <property type="match status" value="1"/>
</dbReference>
<feature type="compositionally biased region" description="Basic and acidic residues" evidence="14">
    <location>
        <begin position="267"/>
        <end position="277"/>
    </location>
</feature>
<evidence type="ECO:0000256" key="5">
    <source>
        <dbReference type="ARBA" id="ARBA00022552"/>
    </source>
</evidence>
<dbReference type="Gene3D" id="3.40.50.150">
    <property type="entry name" value="Vaccinia Virus protein VP39"/>
    <property type="match status" value="1"/>
</dbReference>
<dbReference type="Proteomes" id="UP001159428">
    <property type="component" value="Unassembled WGS sequence"/>
</dbReference>
<dbReference type="CDD" id="cd02440">
    <property type="entry name" value="AdoMet_MTases"/>
    <property type="match status" value="1"/>
</dbReference>
<dbReference type="AlphaFoldDB" id="A0AAU9WV13"/>
<comment type="subcellular location">
    <subcellularLocation>
        <location evidence="1 13">Nucleus</location>
        <location evidence="1 13">Nucleolus</location>
    </subcellularLocation>
</comment>
<sequence length="527" mass="59691">MAIYKSGKLQLKMTEMQDSFEILEWESTSKEQDSLIHHLFGDISSKNGKYSTSLASNGSLKNGVGASESKKRKATESNNKTGQLKKKRKKKKRDNNKFKTEQRLGSECPENERGDANVMKEQDLEVDKATSNYTGPVEKTLEQERSKKLNRRKSRKEKKDILMSQSDEEDSNEHKKKDQIKGVSDNRCHKSTDPTCQPRTDNEGIASDLETTAGVNQSGINKAKTKRRREKNKGDDNGHVDNSTIITNSEQTAPEANQKQRRKKKKQDREQDFHSPYEESVAGKNFENPRVTSENIHPPSALQSKSSLHEKMTKQLESSRFRWINEQLYTTTGKEAAEMFSEDPNLFDIYHKGFNNQVRLWPVNPVDKIIEWLKKRPISNVVADFGCGEAAIAQSVVNKVHSFDLVAKNKFVTACDMAKVPLSPESVDVAVFCLSLMGTNLVDFLTEAHRVLKLGGILKVAEVTSRINDTAEFVRSLLRLGFKLENEDSTNKMFVLFDFVKVQDSKMSVSSGKLEGLKLKPCIYKKR</sequence>
<keyword evidence="16" id="KW-1185">Reference proteome</keyword>
<feature type="compositionally biased region" description="Basic and acidic residues" evidence="14">
    <location>
        <begin position="172"/>
        <end position="192"/>
    </location>
</feature>
<keyword evidence="9" id="KW-0156">Chromatin regulator</keyword>
<dbReference type="InterPro" id="IPR029063">
    <property type="entry name" value="SAM-dependent_MTases_sf"/>
</dbReference>
<dbReference type="FunFam" id="1.10.10.2150:FF:000001">
    <property type="entry name" value="Ribosomal RNA-processing protein 8"/>
    <property type="match status" value="1"/>
</dbReference>
<keyword evidence="8 13" id="KW-0949">S-adenosyl-L-methionine</keyword>
<evidence type="ECO:0000256" key="14">
    <source>
        <dbReference type="SAM" id="MobiDB-lite"/>
    </source>
</evidence>
<evidence type="ECO:0000256" key="13">
    <source>
        <dbReference type="RuleBase" id="RU365074"/>
    </source>
</evidence>
<dbReference type="GO" id="GO:0033553">
    <property type="term" value="C:rDNA heterochromatin"/>
    <property type="evidence" value="ECO:0007669"/>
    <property type="project" value="TreeGrafter"/>
</dbReference>
<dbReference type="GO" id="GO:0008168">
    <property type="term" value="F:methyltransferase activity"/>
    <property type="evidence" value="ECO:0007669"/>
    <property type="project" value="UniProtKB-KW"/>
</dbReference>
<evidence type="ECO:0000256" key="2">
    <source>
        <dbReference type="ARBA" id="ARBA00006301"/>
    </source>
</evidence>
<evidence type="ECO:0000256" key="3">
    <source>
        <dbReference type="ARBA" id="ARBA00020203"/>
    </source>
</evidence>
<evidence type="ECO:0000256" key="1">
    <source>
        <dbReference type="ARBA" id="ARBA00004604"/>
    </source>
</evidence>
<evidence type="ECO:0000256" key="10">
    <source>
        <dbReference type="ARBA" id="ARBA00023015"/>
    </source>
</evidence>
<feature type="compositionally biased region" description="Polar residues" evidence="14">
    <location>
        <begin position="209"/>
        <end position="220"/>
    </location>
</feature>
<dbReference type="EC" id="2.1.1.-" evidence="13"/>
<organism evidence="15 16">
    <name type="scientific">Pocillopora meandrina</name>
    <dbReference type="NCBI Taxonomy" id="46732"/>
    <lineage>
        <taxon>Eukaryota</taxon>
        <taxon>Metazoa</taxon>
        <taxon>Cnidaria</taxon>
        <taxon>Anthozoa</taxon>
        <taxon>Hexacorallia</taxon>
        <taxon>Scleractinia</taxon>
        <taxon>Astrocoeniina</taxon>
        <taxon>Pocilloporidae</taxon>
        <taxon>Pocillopora</taxon>
    </lineage>
</organism>
<feature type="compositionally biased region" description="Basic and acidic residues" evidence="14">
    <location>
        <begin position="95"/>
        <end position="128"/>
    </location>
</feature>
<dbReference type="SUPFAM" id="SSF53335">
    <property type="entry name" value="S-adenosyl-L-methionine-dependent methyltransferases"/>
    <property type="match status" value="1"/>
</dbReference>
<gene>
    <name evidence="15" type="ORF">PMEA_00011893</name>
</gene>
<keyword evidence="12 13" id="KW-0539">Nucleus</keyword>
<evidence type="ECO:0000256" key="12">
    <source>
        <dbReference type="ARBA" id="ARBA00023242"/>
    </source>
</evidence>
<dbReference type="Pfam" id="PF05148">
    <property type="entry name" value="Methyltransf_8"/>
    <property type="match status" value="1"/>
</dbReference>
<feature type="region of interest" description="Disordered" evidence="14">
    <location>
        <begin position="45"/>
        <end position="311"/>
    </location>
</feature>